<dbReference type="RefSeq" id="WP_111481013.1">
    <property type="nucleotide sequence ID" value="NZ_CP029543.1"/>
</dbReference>
<evidence type="ECO:0000313" key="1">
    <source>
        <dbReference type="EMBL" id="AWV47875.1"/>
    </source>
</evidence>
<dbReference type="Proteomes" id="UP000249682">
    <property type="component" value="Chromosome"/>
</dbReference>
<reference evidence="1 2" key="1">
    <citation type="submission" date="2018-05" db="EMBL/GenBank/DDBJ databases">
        <title>Evolution of small genomes with special reference to Mycobacterium leprae.</title>
        <authorList>
            <person name="Mohanty P.S."/>
            <person name="Bansal A.K."/>
            <person name="Gupta U.D."/>
            <person name="Naaz F."/>
            <person name="Dwivedi V.D."/>
            <person name="Singh H."/>
            <person name="Gupta G."/>
            <person name="Sharma S."/>
            <person name="Arora M."/>
        </authorList>
    </citation>
    <scope>NUCLEOTIDE SEQUENCE [LARGE SCALE GENOMIC DNA]</scope>
    <source>
        <strain evidence="1 2">MRHRU-235-G</strain>
    </source>
</reference>
<dbReference type="AlphaFoldDB" id="A0AAD0KV72"/>
<organism evidence="1 2">
    <name type="scientific">Mycobacterium leprae</name>
    <dbReference type="NCBI Taxonomy" id="1769"/>
    <lineage>
        <taxon>Bacteria</taxon>
        <taxon>Bacillati</taxon>
        <taxon>Actinomycetota</taxon>
        <taxon>Actinomycetes</taxon>
        <taxon>Mycobacteriales</taxon>
        <taxon>Mycobacteriaceae</taxon>
        <taxon>Mycobacterium</taxon>
    </lineage>
</organism>
<proteinExistence type="predicted"/>
<gene>
    <name evidence="1" type="ORF">DIJ64_06740</name>
</gene>
<accession>A0AAD0KV72</accession>
<protein>
    <submittedName>
        <fullName evidence="1">Uncharacterized protein</fullName>
    </submittedName>
</protein>
<name>A0AAD0KV72_MYCLR</name>
<evidence type="ECO:0000313" key="2">
    <source>
        <dbReference type="Proteomes" id="UP000249682"/>
    </source>
</evidence>
<dbReference type="EMBL" id="CP029543">
    <property type="protein sequence ID" value="AWV47875.1"/>
    <property type="molecule type" value="Genomic_DNA"/>
</dbReference>
<sequence>MAGYDVADRYVTEVLGLARASNDLVEVELRSPALATRLMCIAGIDDVGCNKCSIRTTEYDKSSPPQHPDRLDRSCSMLSLPGSVAGKGLHICVDAAKGVPYHVLCGRVLPPHPGLAGDDRSDMNQ</sequence>